<comment type="caution">
    <text evidence="2">The sequence shown here is derived from an EMBL/GenBank/DDBJ whole genome shotgun (WGS) entry which is preliminary data.</text>
</comment>
<reference evidence="2 3" key="1">
    <citation type="journal article" date="2020" name="Nature">
        <title>Six reference-quality genomes reveal evolution of bat adaptations.</title>
        <authorList>
            <person name="Jebb D."/>
            <person name="Huang Z."/>
            <person name="Pippel M."/>
            <person name="Hughes G.M."/>
            <person name="Lavrichenko K."/>
            <person name="Devanna P."/>
            <person name="Winkler S."/>
            <person name="Jermiin L.S."/>
            <person name="Skirmuntt E.C."/>
            <person name="Katzourakis A."/>
            <person name="Burkitt-Gray L."/>
            <person name="Ray D.A."/>
            <person name="Sullivan K.A.M."/>
            <person name="Roscito J.G."/>
            <person name="Kirilenko B.M."/>
            <person name="Davalos L.M."/>
            <person name="Corthals A.P."/>
            <person name="Power M.L."/>
            <person name="Jones G."/>
            <person name="Ransome R.D."/>
            <person name="Dechmann D.K.N."/>
            <person name="Locatelli A.G."/>
            <person name="Puechmaille S.J."/>
            <person name="Fedrigo O."/>
            <person name="Jarvis E.D."/>
            <person name="Hiller M."/>
            <person name="Vernes S.C."/>
            <person name="Myers E.W."/>
            <person name="Teeling E.C."/>
        </authorList>
    </citation>
    <scope>NUCLEOTIDE SEQUENCE [LARGE SCALE GENOMIC DNA]</scope>
    <source>
        <strain evidence="2">MMolMol1</strain>
        <tissue evidence="2">Muscle</tissue>
    </source>
</reference>
<dbReference type="AlphaFoldDB" id="A0A7J8BN55"/>
<evidence type="ECO:0000313" key="3">
    <source>
        <dbReference type="Proteomes" id="UP000550707"/>
    </source>
</evidence>
<evidence type="ECO:0000313" key="2">
    <source>
        <dbReference type="EMBL" id="KAF6399856.1"/>
    </source>
</evidence>
<organism evidence="2 3">
    <name type="scientific">Molossus molossus</name>
    <name type="common">Pallas' mastiff bat</name>
    <name type="synonym">Vespertilio molossus</name>
    <dbReference type="NCBI Taxonomy" id="27622"/>
    <lineage>
        <taxon>Eukaryota</taxon>
        <taxon>Metazoa</taxon>
        <taxon>Chordata</taxon>
        <taxon>Craniata</taxon>
        <taxon>Vertebrata</taxon>
        <taxon>Euteleostomi</taxon>
        <taxon>Mammalia</taxon>
        <taxon>Eutheria</taxon>
        <taxon>Laurasiatheria</taxon>
        <taxon>Chiroptera</taxon>
        <taxon>Yangochiroptera</taxon>
        <taxon>Molossidae</taxon>
        <taxon>Molossus</taxon>
    </lineage>
</organism>
<sequence>MSPILGGCGPLISTELFVHTDYVINSTDDSDHFWVYSHSIHRCGKVMRDACFGQSSLCTVICHLLITTHSFFLSNTFLYIWLKYKFNFYSLPPLYILFVIVSCSFSPEDIFSLMFRDSRRKGGERQTMM</sequence>
<keyword evidence="3" id="KW-1185">Reference proteome</keyword>
<dbReference type="EMBL" id="JACASF010000023">
    <property type="protein sequence ID" value="KAF6399856.1"/>
    <property type="molecule type" value="Genomic_DNA"/>
</dbReference>
<feature type="transmembrane region" description="Helical" evidence="1">
    <location>
        <begin position="94"/>
        <end position="115"/>
    </location>
</feature>
<proteinExistence type="predicted"/>
<keyword evidence="1" id="KW-0812">Transmembrane</keyword>
<name>A0A7J8BN55_MOLMO</name>
<keyword evidence="1" id="KW-1133">Transmembrane helix</keyword>
<feature type="transmembrane region" description="Helical" evidence="1">
    <location>
        <begin position="57"/>
        <end position="82"/>
    </location>
</feature>
<protein>
    <submittedName>
        <fullName evidence="2">Uncharacterized protein</fullName>
    </submittedName>
</protein>
<accession>A0A7J8BN55</accession>
<gene>
    <name evidence="2" type="ORF">HJG59_010125</name>
</gene>
<dbReference type="InParanoid" id="A0A7J8BN55"/>
<keyword evidence="1" id="KW-0472">Membrane</keyword>
<evidence type="ECO:0000256" key="1">
    <source>
        <dbReference type="SAM" id="Phobius"/>
    </source>
</evidence>
<dbReference type="Proteomes" id="UP000550707">
    <property type="component" value="Unassembled WGS sequence"/>
</dbReference>